<dbReference type="Pfam" id="PF14112">
    <property type="entry name" value="DUF4284"/>
    <property type="match status" value="2"/>
</dbReference>
<comment type="caution">
    <text evidence="1">The sequence shown here is derived from an EMBL/GenBank/DDBJ whole genome shotgun (WGS) entry which is preliminary data.</text>
</comment>
<protein>
    <recommendedName>
        <fullName evidence="3">Immunity protein 22</fullName>
    </recommendedName>
</protein>
<sequence length="279" mass="32659">MSKIDVDKVTILLWIGNNFSSEKKYKQYFEQNENIPINDFLTPSCLFCADIGDVVYMSEQLIMPDRFSTPQDINSIIDKIEVNEGEKKKIYEQCIKLGITTANSVFWYINNDPMLNLEVKKPYKENYNGLKYIGEFSAETKYQSQFNKDLSSDQYLWIGSNFMTVEKYEEYFELDYTTEELDSPEYKICGFCKDIGTNWYDEDFIGYPEPLKKEIDVGELIDKLISPGIDCRQKIIDQCYKMGITKANALVWYKASEAVLKKPYKENYNGLKYIGIFKF</sequence>
<dbReference type="AlphaFoldDB" id="A0A2V4E1Y4"/>
<evidence type="ECO:0000313" key="2">
    <source>
        <dbReference type="Proteomes" id="UP000247673"/>
    </source>
</evidence>
<dbReference type="RefSeq" id="WP_110447989.1">
    <property type="nucleotide sequence ID" value="NZ_CP132381.1"/>
</dbReference>
<accession>A0A2V4E1Y4</accession>
<evidence type="ECO:0008006" key="3">
    <source>
        <dbReference type="Google" id="ProtNLM"/>
    </source>
</evidence>
<dbReference type="OrthoDB" id="5186491at2"/>
<dbReference type="InterPro" id="IPR025560">
    <property type="entry name" value="Imm22"/>
</dbReference>
<reference evidence="1 2" key="1">
    <citation type="submission" date="2018-05" db="EMBL/GenBank/DDBJ databases">
        <title>Reference genomes for bee gut microbiota database.</title>
        <authorList>
            <person name="Ellegaard K.M."/>
        </authorList>
    </citation>
    <scope>NUCLEOTIDE SEQUENCE [LARGE SCALE GENOMIC DNA]</scope>
    <source>
        <strain evidence="1 2">ESL0172</strain>
    </source>
</reference>
<evidence type="ECO:0000313" key="1">
    <source>
        <dbReference type="EMBL" id="PXY92102.1"/>
    </source>
</evidence>
<gene>
    <name evidence="1" type="ORF">DKK78_07320</name>
</gene>
<proteinExistence type="predicted"/>
<name>A0A2V4E1Y4_9GAMM</name>
<dbReference type="Proteomes" id="UP000247673">
    <property type="component" value="Unassembled WGS sequence"/>
</dbReference>
<organism evidence="1 2">
    <name type="scientific">Gilliamella apis</name>
    <dbReference type="NCBI Taxonomy" id="1970738"/>
    <lineage>
        <taxon>Bacteria</taxon>
        <taxon>Pseudomonadati</taxon>
        <taxon>Pseudomonadota</taxon>
        <taxon>Gammaproteobacteria</taxon>
        <taxon>Orbales</taxon>
        <taxon>Orbaceae</taxon>
        <taxon>Gilliamella</taxon>
    </lineage>
</organism>
<dbReference type="EMBL" id="QGLO01000004">
    <property type="protein sequence ID" value="PXY92102.1"/>
    <property type="molecule type" value="Genomic_DNA"/>
</dbReference>
<keyword evidence="2" id="KW-1185">Reference proteome</keyword>